<dbReference type="Proteomes" id="UP000245697">
    <property type="component" value="Unassembled WGS sequence"/>
</dbReference>
<gene>
    <name evidence="1" type="ORF">BC793_116153</name>
</gene>
<proteinExistence type="predicted"/>
<keyword evidence="2" id="KW-1185">Reference proteome</keyword>
<evidence type="ECO:0000313" key="2">
    <source>
        <dbReference type="Proteomes" id="UP000245697"/>
    </source>
</evidence>
<name>A0A316F826_9ACTN</name>
<evidence type="ECO:0000313" key="1">
    <source>
        <dbReference type="EMBL" id="PWK41679.1"/>
    </source>
</evidence>
<comment type="caution">
    <text evidence="1">The sequence shown here is derived from an EMBL/GenBank/DDBJ whole genome shotgun (WGS) entry which is preliminary data.</text>
</comment>
<reference evidence="1 2" key="1">
    <citation type="submission" date="2018-05" db="EMBL/GenBank/DDBJ databases">
        <title>Genomic Encyclopedia of Archaeal and Bacterial Type Strains, Phase II (KMG-II): from individual species to whole genera.</title>
        <authorList>
            <person name="Goeker M."/>
        </authorList>
    </citation>
    <scope>NUCLEOTIDE SEQUENCE [LARGE SCALE GENOMIC DNA]</scope>
    <source>
        <strain evidence="1 2">DSM 45184</strain>
    </source>
</reference>
<dbReference type="EMBL" id="QGGR01000016">
    <property type="protein sequence ID" value="PWK41679.1"/>
    <property type="molecule type" value="Genomic_DNA"/>
</dbReference>
<dbReference type="AlphaFoldDB" id="A0A316F826"/>
<protein>
    <submittedName>
        <fullName evidence="1">Uncharacterized protein</fullName>
    </submittedName>
</protein>
<accession>A0A316F826</accession>
<organism evidence="1 2">
    <name type="scientific">Actinoplanes xinjiangensis</name>
    <dbReference type="NCBI Taxonomy" id="512350"/>
    <lineage>
        <taxon>Bacteria</taxon>
        <taxon>Bacillati</taxon>
        <taxon>Actinomycetota</taxon>
        <taxon>Actinomycetes</taxon>
        <taxon>Micromonosporales</taxon>
        <taxon>Micromonosporaceae</taxon>
        <taxon>Actinoplanes</taxon>
    </lineage>
</organism>
<sequence length="54" mass="5754">MHAEPPGNGRVHNWIAGGTRTNVVAGPARVVRLPAGTPPGAEPPYLRYQVRVLV</sequence>